<dbReference type="Pfam" id="PF00155">
    <property type="entry name" value="Aminotran_1_2"/>
    <property type="match status" value="1"/>
</dbReference>
<dbReference type="GO" id="GO:0030170">
    <property type="term" value="F:pyridoxal phosphate binding"/>
    <property type="evidence" value="ECO:0007669"/>
    <property type="project" value="InterPro"/>
</dbReference>
<sequence>MKLAVRMGSLQTSIFSQLASLKEELKREGKALVDLSVGSPDLPPSLEIRKIISEQSLDEKAYGYTLTRGIPEFREACSLWYKRRFNVDIDPATEVLPVMGSQDGLTHIFWAFIDKGDAAFIPDPGYPIYSDGLALVEGEKVVLPLLETNDFLPDLNRIPPQTADRAKLMVLNYPNNPTAAVAQETFFNEVVRFASKHEIVVCHDAAYTELAFDGYRPSSFLQAKGAKDVGVEFHSLSKSYNMAGVRLGFVVGNKEVIRALETIKSNIDYGSFQPVLKAGVAVLSGGDQTILANQQTYKNRRDIWVDGCARAGWKMNRPKGSMFVWAPVPTKQDSLSFAFELASEAGVLVVPGIAFGRYGEGYVRVGLVQDETKLQEAVQRVGTFLAGKD</sequence>
<proteinExistence type="predicted"/>
<comment type="cofactor">
    <cofactor evidence="1">
        <name>pyridoxal 5'-phosphate</name>
        <dbReference type="ChEBI" id="CHEBI:597326"/>
    </cofactor>
</comment>
<dbReference type="PANTHER" id="PTHR42832:SF3">
    <property type="entry name" value="L-GLUTAMINE--4-(METHYLSULFANYL)-2-OXOBUTANOATE AMINOTRANSFERASE"/>
    <property type="match status" value="1"/>
</dbReference>
<gene>
    <name evidence="5" type="ORF">GQ588_06330</name>
</gene>
<dbReference type="Gene3D" id="3.90.1150.10">
    <property type="entry name" value="Aspartate Aminotransferase, domain 1"/>
    <property type="match status" value="1"/>
</dbReference>
<dbReference type="Proteomes" id="UP000430508">
    <property type="component" value="Chromosome"/>
</dbReference>
<protein>
    <submittedName>
        <fullName evidence="5">Aminotransferase class I/II-fold pyridoxal phosphate-dependent enzyme</fullName>
    </submittedName>
</protein>
<dbReference type="AlphaFoldDB" id="A0A857DIH8"/>
<dbReference type="SUPFAM" id="SSF53383">
    <property type="entry name" value="PLP-dependent transferases"/>
    <property type="match status" value="1"/>
</dbReference>
<keyword evidence="3 5" id="KW-0808">Transferase</keyword>
<dbReference type="InterPro" id="IPR015421">
    <property type="entry name" value="PyrdxlP-dep_Trfase_major"/>
</dbReference>
<evidence type="ECO:0000313" key="6">
    <source>
        <dbReference type="Proteomes" id="UP000430508"/>
    </source>
</evidence>
<evidence type="ECO:0000256" key="2">
    <source>
        <dbReference type="ARBA" id="ARBA00022576"/>
    </source>
</evidence>
<accession>A0A857DIH8</accession>
<dbReference type="InterPro" id="IPR015424">
    <property type="entry name" value="PyrdxlP-dep_Trfase"/>
</dbReference>
<evidence type="ECO:0000259" key="4">
    <source>
        <dbReference type="Pfam" id="PF00155"/>
    </source>
</evidence>
<dbReference type="InterPro" id="IPR015422">
    <property type="entry name" value="PyrdxlP-dep_Trfase_small"/>
</dbReference>
<evidence type="ECO:0000313" key="5">
    <source>
        <dbReference type="EMBL" id="QHA00279.1"/>
    </source>
</evidence>
<dbReference type="EMBL" id="CP046996">
    <property type="protein sequence ID" value="QHA00279.1"/>
    <property type="molecule type" value="Genomic_DNA"/>
</dbReference>
<feature type="domain" description="Aminotransferase class I/classII large" evidence="4">
    <location>
        <begin position="32"/>
        <end position="381"/>
    </location>
</feature>
<keyword evidence="2 5" id="KW-0032">Aminotransferase</keyword>
<dbReference type="GO" id="GO:0008483">
    <property type="term" value="F:transaminase activity"/>
    <property type="evidence" value="ECO:0007669"/>
    <property type="project" value="UniProtKB-KW"/>
</dbReference>
<dbReference type="InterPro" id="IPR050881">
    <property type="entry name" value="LL-DAP_aminotransferase"/>
</dbReference>
<evidence type="ECO:0000256" key="1">
    <source>
        <dbReference type="ARBA" id="ARBA00001933"/>
    </source>
</evidence>
<evidence type="ECO:0000256" key="3">
    <source>
        <dbReference type="ARBA" id="ARBA00022679"/>
    </source>
</evidence>
<organism evidence="5 6">
    <name type="scientific">Dehalobacter restrictus</name>
    <dbReference type="NCBI Taxonomy" id="55583"/>
    <lineage>
        <taxon>Bacteria</taxon>
        <taxon>Bacillati</taxon>
        <taxon>Bacillota</taxon>
        <taxon>Clostridia</taxon>
        <taxon>Eubacteriales</taxon>
        <taxon>Desulfitobacteriaceae</taxon>
        <taxon>Dehalobacter</taxon>
    </lineage>
</organism>
<dbReference type="InterPro" id="IPR004839">
    <property type="entry name" value="Aminotransferase_I/II_large"/>
</dbReference>
<dbReference type="PANTHER" id="PTHR42832">
    <property type="entry name" value="AMINO ACID AMINOTRANSFERASE"/>
    <property type="match status" value="1"/>
</dbReference>
<dbReference type="RefSeq" id="WP_019226686.1">
    <property type="nucleotide sequence ID" value="NZ_CP046996.1"/>
</dbReference>
<dbReference type="Gene3D" id="3.40.640.10">
    <property type="entry name" value="Type I PLP-dependent aspartate aminotransferase-like (Major domain)"/>
    <property type="match status" value="1"/>
</dbReference>
<dbReference type="CDD" id="cd00609">
    <property type="entry name" value="AAT_like"/>
    <property type="match status" value="1"/>
</dbReference>
<name>A0A857DIH8_9FIRM</name>
<reference evidence="5 6" key="1">
    <citation type="submission" date="2019-12" db="EMBL/GenBank/DDBJ databases">
        <title>Sequence classification of anaerobic respiratory reductive dehalogenases: First we see many, then we see few.</title>
        <authorList>
            <person name="Molenda O."/>
            <person name="Puentes Jacome L.A."/>
            <person name="Cao X."/>
            <person name="Nesbo C.L."/>
            <person name="Tang S."/>
            <person name="Morson N."/>
            <person name="Patron J."/>
            <person name="Lomheim L."/>
            <person name="Wishart D.S."/>
            <person name="Edwards E.A."/>
        </authorList>
    </citation>
    <scope>NUCLEOTIDE SEQUENCE [LARGE SCALE GENOMIC DNA]</scope>
    <source>
        <strain evidence="5 6">12DCA</strain>
    </source>
</reference>